<gene>
    <name evidence="1" type="ORF">CEXT_309281</name>
</gene>
<comment type="caution">
    <text evidence="1">The sequence shown here is derived from an EMBL/GenBank/DDBJ whole genome shotgun (WGS) entry which is preliminary data.</text>
</comment>
<accession>A0AAV4R4N9</accession>
<feature type="non-terminal residue" evidence="1">
    <location>
        <position position="33"/>
    </location>
</feature>
<name>A0AAV4R4N9_CAEEX</name>
<dbReference type="AlphaFoldDB" id="A0AAV4R4N9"/>
<keyword evidence="2" id="KW-1185">Reference proteome</keyword>
<proteinExistence type="predicted"/>
<organism evidence="1 2">
    <name type="scientific">Caerostris extrusa</name>
    <name type="common">Bark spider</name>
    <name type="synonym">Caerostris bankana</name>
    <dbReference type="NCBI Taxonomy" id="172846"/>
    <lineage>
        <taxon>Eukaryota</taxon>
        <taxon>Metazoa</taxon>
        <taxon>Ecdysozoa</taxon>
        <taxon>Arthropoda</taxon>
        <taxon>Chelicerata</taxon>
        <taxon>Arachnida</taxon>
        <taxon>Araneae</taxon>
        <taxon>Araneomorphae</taxon>
        <taxon>Entelegynae</taxon>
        <taxon>Araneoidea</taxon>
        <taxon>Araneidae</taxon>
        <taxon>Caerostris</taxon>
    </lineage>
</organism>
<sequence>MGRVRAPAMDVCGIHSIICAGRSAQSDANDHGG</sequence>
<protein>
    <submittedName>
        <fullName evidence="1">Uncharacterized protein</fullName>
    </submittedName>
</protein>
<dbReference type="Proteomes" id="UP001054945">
    <property type="component" value="Unassembled WGS sequence"/>
</dbReference>
<dbReference type="EMBL" id="BPLR01007394">
    <property type="protein sequence ID" value="GIY16594.1"/>
    <property type="molecule type" value="Genomic_DNA"/>
</dbReference>
<reference evidence="1 2" key="1">
    <citation type="submission" date="2021-06" db="EMBL/GenBank/DDBJ databases">
        <title>Caerostris extrusa draft genome.</title>
        <authorList>
            <person name="Kono N."/>
            <person name="Arakawa K."/>
        </authorList>
    </citation>
    <scope>NUCLEOTIDE SEQUENCE [LARGE SCALE GENOMIC DNA]</scope>
</reference>
<evidence type="ECO:0000313" key="2">
    <source>
        <dbReference type="Proteomes" id="UP001054945"/>
    </source>
</evidence>
<evidence type="ECO:0000313" key="1">
    <source>
        <dbReference type="EMBL" id="GIY16594.1"/>
    </source>
</evidence>